<dbReference type="EMBL" id="JAVIJP010000063">
    <property type="protein sequence ID" value="KAL3621795.1"/>
    <property type="molecule type" value="Genomic_DNA"/>
</dbReference>
<dbReference type="Pfam" id="PF00249">
    <property type="entry name" value="Myb_DNA-binding"/>
    <property type="match status" value="1"/>
</dbReference>
<dbReference type="PROSITE" id="PS50090">
    <property type="entry name" value="MYB_LIKE"/>
    <property type="match status" value="1"/>
</dbReference>
<reference evidence="11" key="1">
    <citation type="journal article" date="2024" name="IScience">
        <title>Strigolactones Initiate the Formation of Haustorium-like Structures in Castilleja.</title>
        <authorList>
            <person name="Buerger M."/>
            <person name="Peterson D."/>
            <person name="Chory J."/>
        </authorList>
    </citation>
    <scope>NUCLEOTIDE SEQUENCE [LARGE SCALE GENOMIC DNA]</scope>
</reference>
<comment type="caution">
    <text evidence="10">The sequence shown here is derived from an EMBL/GenBank/DDBJ whole genome shotgun (WGS) entry which is preliminary data.</text>
</comment>
<keyword evidence="2" id="KW-0217">Developmental protein</keyword>
<dbReference type="PANTHER" id="PTHR43952">
    <property type="entry name" value="MYB FAMILY TRANSCRIPTION FACTOR-RELATED"/>
    <property type="match status" value="1"/>
</dbReference>
<gene>
    <name evidence="10" type="ORF">CASFOL_034455</name>
    <name evidence="9" type="ORF">CASFOL_042566</name>
</gene>
<dbReference type="PROSITE" id="PS51294">
    <property type="entry name" value="HTH_MYB"/>
    <property type="match status" value="1"/>
</dbReference>
<evidence type="ECO:0000256" key="1">
    <source>
        <dbReference type="ARBA" id="ARBA00004123"/>
    </source>
</evidence>
<dbReference type="PANTHER" id="PTHR43952:SF75">
    <property type="entry name" value="PROTEIN RADIALIS-LIKE 6"/>
    <property type="match status" value="1"/>
</dbReference>
<dbReference type="EMBL" id="JAVIJP010000113">
    <property type="protein sequence ID" value="KAL3613532.1"/>
    <property type="molecule type" value="Genomic_DNA"/>
</dbReference>
<keyword evidence="5" id="KW-0539">Nucleus</keyword>
<evidence type="ECO:0000256" key="5">
    <source>
        <dbReference type="ARBA" id="ARBA00023242"/>
    </source>
</evidence>
<dbReference type="CDD" id="cd00167">
    <property type="entry name" value="SANT"/>
    <property type="match status" value="1"/>
</dbReference>
<evidence type="ECO:0000259" key="7">
    <source>
        <dbReference type="PROSITE" id="PS50090"/>
    </source>
</evidence>
<dbReference type="InterPro" id="IPR001005">
    <property type="entry name" value="SANT/Myb"/>
</dbReference>
<dbReference type="FunFam" id="1.10.10.60:FF:000154">
    <property type="entry name" value="Transcription factor SRM1"/>
    <property type="match status" value="1"/>
</dbReference>
<accession>A0ABD3BWA7</accession>
<evidence type="ECO:0000256" key="2">
    <source>
        <dbReference type="ARBA" id="ARBA00022473"/>
    </source>
</evidence>
<keyword evidence="3" id="KW-0805">Transcription regulation</keyword>
<dbReference type="GO" id="GO:0005634">
    <property type="term" value="C:nucleus"/>
    <property type="evidence" value="ECO:0007669"/>
    <property type="project" value="UniProtKB-SubCell"/>
</dbReference>
<keyword evidence="11" id="KW-1185">Reference proteome</keyword>
<evidence type="ECO:0000259" key="8">
    <source>
        <dbReference type="PROSITE" id="PS51294"/>
    </source>
</evidence>
<sequence>MAEHRNESWTWQEDKRFESGLVEFPADCPNRWDRIAAKLGTKSAAEVERHYAVLLADLMDIEAGLVPVPEYTDDVDLSPDSKQTGKKQLKKHFKA</sequence>
<organism evidence="10 11">
    <name type="scientific">Castilleja foliolosa</name>
    <dbReference type="NCBI Taxonomy" id="1961234"/>
    <lineage>
        <taxon>Eukaryota</taxon>
        <taxon>Viridiplantae</taxon>
        <taxon>Streptophyta</taxon>
        <taxon>Embryophyta</taxon>
        <taxon>Tracheophyta</taxon>
        <taxon>Spermatophyta</taxon>
        <taxon>Magnoliopsida</taxon>
        <taxon>eudicotyledons</taxon>
        <taxon>Gunneridae</taxon>
        <taxon>Pentapetalae</taxon>
        <taxon>asterids</taxon>
        <taxon>lamiids</taxon>
        <taxon>Lamiales</taxon>
        <taxon>Orobanchaceae</taxon>
        <taxon>Pedicularideae</taxon>
        <taxon>Castillejinae</taxon>
        <taxon>Castilleja</taxon>
    </lineage>
</organism>
<feature type="domain" description="HTH myb-type" evidence="8">
    <location>
        <begin position="1"/>
        <end position="59"/>
    </location>
</feature>
<evidence type="ECO:0000256" key="6">
    <source>
        <dbReference type="SAM" id="MobiDB-lite"/>
    </source>
</evidence>
<dbReference type="SMART" id="SM00717">
    <property type="entry name" value="SANT"/>
    <property type="match status" value="1"/>
</dbReference>
<dbReference type="InterPro" id="IPR017930">
    <property type="entry name" value="Myb_dom"/>
</dbReference>
<evidence type="ECO:0000313" key="10">
    <source>
        <dbReference type="EMBL" id="KAL3621795.1"/>
    </source>
</evidence>
<dbReference type="Gene3D" id="1.10.10.60">
    <property type="entry name" value="Homeodomain-like"/>
    <property type="match status" value="1"/>
</dbReference>
<dbReference type="SUPFAM" id="SSF46689">
    <property type="entry name" value="Homeodomain-like"/>
    <property type="match status" value="1"/>
</dbReference>
<evidence type="ECO:0000256" key="3">
    <source>
        <dbReference type="ARBA" id="ARBA00023015"/>
    </source>
</evidence>
<comment type="subcellular location">
    <subcellularLocation>
        <location evidence="1">Nucleus</location>
    </subcellularLocation>
</comment>
<proteinExistence type="predicted"/>
<dbReference type="InterPro" id="IPR044636">
    <property type="entry name" value="RADIALIS-like"/>
</dbReference>
<dbReference type="AlphaFoldDB" id="A0ABD3BWA7"/>
<name>A0ABD3BWA7_9LAMI</name>
<evidence type="ECO:0000256" key="4">
    <source>
        <dbReference type="ARBA" id="ARBA00023163"/>
    </source>
</evidence>
<evidence type="ECO:0000313" key="9">
    <source>
        <dbReference type="EMBL" id="KAL3613532.1"/>
    </source>
</evidence>
<dbReference type="GO" id="GO:0009908">
    <property type="term" value="P:flower development"/>
    <property type="evidence" value="ECO:0007669"/>
    <property type="project" value="UniProtKB-ARBA"/>
</dbReference>
<feature type="region of interest" description="Disordered" evidence="6">
    <location>
        <begin position="72"/>
        <end position="95"/>
    </location>
</feature>
<dbReference type="InterPro" id="IPR009057">
    <property type="entry name" value="Homeodomain-like_sf"/>
</dbReference>
<dbReference type="Proteomes" id="UP001632038">
    <property type="component" value="Unassembled WGS sequence"/>
</dbReference>
<protein>
    <recommendedName>
        <fullName evidence="12">Myb-like domain-containing protein</fullName>
    </recommendedName>
</protein>
<keyword evidence="4" id="KW-0804">Transcription</keyword>
<evidence type="ECO:0008006" key="12">
    <source>
        <dbReference type="Google" id="ProtNLM"/>
    </source>
</evidence>
<reference evidence="10" key="2">
    <citation type="submission" date="2024-11" db="EMBL/GenBank/DDBJ databases">
        <authorList>
            <person name="Burger M."/>
            <person name="Chory J."/>
        </authorList>
    </citation>
    <scope>NUCLEOTIDE SEQUENCE</scope>
    <source>
        <strain evidence="10">Tecolote</strain>
        <tissue evidence="10">Flower</tissue>
    </source>
</reference>
<evidence type="ECO:0000313" key="11">
    <source>
        <dbReference type="Proteomes" id="UP001632038"/>
    </source>
</evidence>
<feature type="compositionally biased region" description="Basic residues" evidence="6">
    <location>
        <begin position="84"/>
        <end position="95"/>
    </location>
</feature>
<feature type="domain" description="Myb-like" evidence="7">
    <location>
        <begin position="1"/>
        <end position="55"/>
    </location>
</feature>
<dbReference type="GO" id="GO:0048262">
    <property type="term" value="P:determination of dorsal/ventral asymmetry"/>
    <property type="evidence" value="ECO:0007669"/>
    <property type="project" value="UniProtKB-ARBA"/>
</dbReference>